<dbReference type="AlphaFoldDB" id="A0A368FYM9"/>
<organism evidence="2 3">
    <name type="scientific">Ancylostoma caninum</name>
    <name type="common">Dog hookworm</name>
    <dbReference type="NCBI Taxonomy" id="29170"/>
    <lineage>
        <taxon>Eukaryota</taxon>
        <taxon>Metazoa</taxon>
        <taxon>Ecdysozoa</taxon>
        <taxon>Nematoda</taxon>
        <taxon>Chromadorea</taxon>
        <taxon>Rhabditida</taxon>
        <taxon>Rhabditina</taxon>
        <taxon>Rhabditomorpha</taxon>
        <taxon>Strongyloidea</taxon>
        <taxon>Ancylostomatidae</taxon>
        <taxon>Ancylostomatinae</taxon>
        <taxon>Ancylostoma</taxon>
    </lineage>
</organism>
<protein>
    <recommendedName>
        <fullName evidence="1">DUF5641 domain-containing protein</fullName>
    </recommendedName>
</protein>
<proteinExistence type="predicted"/>
<sequence>MSALKRQFYWCPHILSQSLYFYKLTYLSTTKEYAINFTVVVEIEDIIDFRPITPYREKDPSSHILKPCDFISPEVTLQLPPGADTCDIVFDGHRSSEWYKDTLEVLNCFSNIWYSEYLSALAQRHQRRLRQLRYTHSHPRVNDVVIIGDDNVPRGQWKLAIVTELHSINPLMFVPMLSRGTNIKGLMEWSCEKLTL</sequence>
<dbReference type="STRING" id="29170.A0A368FYM9"/>
<dbReference type="EMBL" id="JOJR01000619">
    <property type="protein sequence ID" value="RCN35855.1"/>
    <property type="molecule type" value="Genomic_DNA"/>
</dbReference>
<evidence type="ECO:0000313" key="3">
    <source>
        <dbReference type="Proteomes" id="UP000252519"/>
    </source>
</evidence>
<keyword evidence="3" id="KW-1185">Reference proteome</keyword>
<dbReference type="OrthoDB" id="8019190at2759"/>
<accession>A0A368FYM9</accession>
<reference evidence="2 3" key="1">
    <citation type="submission" date="2014-10" db="EMBL/GenBank/DDBJ databases">
        <title>Draft genome of the hookworm Ancylostoma caninum.</title>
        <authorList>
            <person name="Mitreva M."/>
        </authorList>
    </citation>
    <scope>NUCLEOTIDE SEQUENCE [LARGE SCALE GENOMIC DNA]</scope>
    <source>
        <strain evidence="2 3">Baltimore</strain>
    </source>
</reference>
<name>A0A368FYM9_ANCCA</name>
<comment type="caution">
    <text evidence="2">The sequence shown here is derived from an EMBL/GenBank/DDBJ whole genome shotgun (WGS) entry which is preliminary data.</text>
</comment>
<gene>
    <name evidence="2" type="ORF">ANCCAN_18278</name>
</gene>
<dbReference type="Pfam" id="PF18701">
    <property type="entry name" value="DUF5641"/>
    <property type="match status" value="1"/>
</dbReference>
<evidence type="ECO:0000259" key="1">
    <source>
        <dbReference type="Pfam" id="PF18701"/>
    </source>
</evidence>
<feature type="domain" description="DUF5641" evidence="1">
    <location>
        <begin position="100"/>
        <end position="167"/>
    </location>
</feature>
<dbReference type="Proteomes" id="UP000252519">
    <property type="component" value="Unassembled WGS sequence"/>
</dbReference>
<dbReference type="InterPro" id="IPR040676">
    <property type="entry name" value="DUF5641"/>
</dbReference>
<evidence type="ECO:0000313" key="2">
    <source>
        <dbReference type="EMBL" id="RCN35855.1"/>
    </source>
</evidence>